<dbReference type="EMBL" id="ANOH01000121">
    <property type="protein sequence ID" value="EMI56801.1"/>
    <property type="molecule type" value="Genomic_DNA"/>
</dbReference>
<protein>
    <submittedName>
        <fullName evidence="1">Uncharacterized protein</fullName>
    </submittedName>
</protein>
<evidence type="ECO:0000313" key="2">
    <source>
        <dbReference type="Proteomes" id="UP000011885"/>
    </source>
</evidence>
<dbReference type="AlphaFoldDB" id="M5UG37"/>
<dbReference type="Proteomes" id="UP000011885">
    <property type="component" value="Unassembled WGS sequence"/>
</dbReference>
<proteinExistence type="predicted"/>
<accession>M5UG37</accession>
<keyword evidence="2" id="KW-1185">Reference proteome</keyword>
<sequence>MTRTRPQIESNAQQWDECRRCPEFNSCYQMSMAKVALENWVASNF</sequence>
<gene>
    <name evidence="1" type="ORF">RSSM_01744</name>
</gene>
<name>M5UG37_9BACT</name>
<evidence type="ECO:0000313" key="1">
    <source>
        <dbReference type="EMBL" id="EMI56801.1"/>
    </source>
</evidence>
<dbReference type="PATRIC" id="fig|1263870.3.peg.1867"/>
<organism evidence="1 2">
    <name type="scientific">Rhodopirellula sallentina SM41</name>
    <dbReference type="NCBI Taxonomy" id="1263870"/>
    <lineage>
        <taxon>Bacteria</taxon>
        <taxon>Pseudomonadati</taxon>
        <taxon>Planctomycetota</taxon>
        <taxon>Planctomycetia</taxon>
        <taxon>Pirellulales</taxon>
        <taxon>Pirellulaceae</taxon>
        <taxon>Rhodopirellula</taxon>
    </lineage>
</organism>
<comment type="caution">
    <text evidence="1">The sequence shown here is derived from an EMBL/GenBank/DDBJ whole genome shotgun (WGS) entry which is preliminary data.</text>
</comment>
<reference evidence="1 2" key="1">
    <citation type="journal article" date="2013" name="Mar. Genomics">
        <title>Expression of sulfatases in Rhodopirellula baltica and the diversity of sulfatases in the genus Rhodopirellula.</title>
        <authorList>
            <person name="Wegner C.E."/>
            <person name="Richter-Heitmann T."/>
            <person name="Klindworth A."/>
            <person name="Klockow C."/>
            <person name="Richter M."/>
            <person name="Achstetter T."/>
            <person name="Glockner F.O."/>
            <person name="Harder J."/>
        </authorList>
    </citation>
    <scope>NUCLEOTIDE SEQUENCE [LARGE SCALE GENOMIC DNA]</scope>
    <source>
        <strain evidence="1 2">SM41</strain>
    </source>
</reference>